<protein>
    <submittedName>
        <fullName evidence="3">Uncharacterized protein</fullName>
    </submittedName>
</protein>
<accession>A0A5K7ZJW8</accession>
<organism evidence="3 4">
    <name type="scientific">Desulfosarcina widdelii</name>
    <dbReference type="NCBI Taxonomy" id="947919"/>
    <lineage>
        <taxon>Bacteria</taxon>
        <taxon>Pseudomonadati</taxon>
        <taxon>Thermodesulfobacteriota</taxon>
        <taxon>Desulfobacteria</taxon>
        <taxon>Desulfobacterales</taxon>
        <taxon>Desulfosarcinaceae</taxon>
        <taxon>Desulfosarcina</taxon>
    </lineage>
</organism>
<dbReference type="OrthoDB" id="5427327at2"/>
<gene>
    <name evidence="3" type="ORF">DSCW_59710</name>
</gene>
<reference evidence="3 4" key="1">
    <citation type="submission" date="2019-11" db="EMBL/GenBank/DDBJ databases">
        <title>Comparative genomics of hydrocarbon-degrading Desulfosarcina strains.</title>
        <authorList>
            <person name="Watanabe M."/>
            <person name="Kojima H."/>
            <person name="Fukui M."/>
        </authorList>
    </citation>
    <scope>NUCLEOTIDE SEQUENCE [LARGE SCALE GENOMIC DNA]</scope>
    <source>
        <strain evidence="3 4">PP31</strain>
    </source>
</reference>
<dbReference type="EMBL" id="AP021875">
    <property type="protein sequence ID" value="BBO78554.1"/>
    <property type="molecule type" value="Genomic_DNA"/>
</dbReference>
<dbReference type="RefSeq" id="WP_155307170.1">
    <property type="nucleotide sequence ID" value="NZ_AP021875.1"/>
</dbReference>
<proteinExistence type="predicted"/>
<evidence type="ECO:0000313" key="4">
    <source>
        <dbReference type="Proteomes" id="UP000427769"/>
    </source>
</evidence>
<feature type="region of interest" description="Disordered" evidence="1">
    <location>
        <begin position="41"/>
        <end position="105"/>
    </location>
</feature>
<evidence type="ECO:0000256" key="1">
    <source>
        <dbReference type="SAM" id="MobiDB-lite"/>
    </source>
</evidence>
<sequence length="126" mass="14339">MKTTACLGFFLLAILSGGIVNPLLAADEQRQAYDKMVEEATREADEYVQQKQKEQREAAKQAEEKASSADDKRVQAERKRLKTEMNNVRARGLGPNFTEGMRENQLKELESKLDQLNSDPKAYFNQ</sequence>
<feature type="compositionally biased region" description="Basic and acidic residues" evidence="1">
    <location>
        <begin position="51"/>
        <end position="78"/>
    </location>
</feature>
<evidence type="ECO:0000256" key="2">
    <source>
        <dbReference type="SAM" id="SignalP"/>
    </source>
</evidence>
<dbReference type="Proteomes" id="UP000427769">
    <property type="component" value="Chromosome"/>
</dbReference>
<dbReference type="KEGG" id="dwd:DSCW_59710"/>
<feature type="chain" id="PRO_5024325186" evidence="2">
    <location>
        <begin position="26"/>
        <end position="126"/>
    </location>
</feature>
<dbReference type="AlphaFoldDB" id="A0A5K7ZJW8"/>
<keyword evidence="4" id="KW-1185">Reference proteome</keyword>
<keyword evidence="2" id="KW-0732">Signal</keyword>
<name>A0A5K7ZJW8_9BACT</name>
<evidence type="ECO:0000313" key="3">
    <source>
        <dbReference type="EMBL" id="BBO78554.1"/>
    </source>
</evidence>
<feature type="signal peptide" evidence="2">
    <location>
        <begin position="1"/>
        <end position="25"/>
    </location>
</feature>